<evidence type="ECO:0000256" key="3">
    <source>
        <dbReference type="ARBA" id="ARBA00023098"/>
    </source>
</evidence>
<dbReference type="PROSITE" id="PS51635">
    <property type="entry name" value="PNPLA"/>
    <property type="match status" value="1"/>
</dbReference>
<keyword evidence="2" id="KW-0442">Lipid degradation</keyword>
<organism evidence="6 7">
    <name type="scientific">Serendipita vermifera MAFF 305830</name>
    <dbReference type="NCBI Taxonomy" id="933852"/>
    <lineage>
        <taxon>Eukaryota</taxon>
        <taxon>Fungi</taxon>
        <taxon>Dikarya</taxon>
        <taxon>Basidiomycota</taxon>
        <taxon>Agaricomycotina</taxon>
        <taxon>Agaricomycetes</taxon>
        <taxon>Sebacinales</taxon>
        <taxon>Serendipitaceae</taxon>
        <taxon>Serendipita</taxon>
    </lineage>
</organism>
<feature type="domain" description="PNPLA" evidence="5">
    <location>
        <begin position="14"/>
        <end position="213"/>
    </location>
</feature>
<dbReference type="InterPro" id="IPR027417">
    <property type="entry name" value="P-loop_NTPase"/>
</dbReference>
<sequence>MSGSSEETDGICILSFDNGGPGTYSQLLILKEQMSRLASDLHVGEDEVYPADYYDLMGGVGLGGLIAIMLGPLRMNVDEAIDGLLDVTSRIFPDASSEVIDREVNTKNLSGAVEDILQAKNISLDTKMKEDARKETRCKVALYAANSAHINHPQVFRTYSSRGSSLNPTILDAVCATISIPSHFLPVKIGPPRRQQSFVGNVIGANNPTRLLLEEASKLYGKDRRVTQIISLGGGLPRVLSVNSSDEEDVDKLLKDIMADCEVVANELSTRLFNIDAYLRVNVSRGMETVKIQEWYDLGVIEAHTASHLASTVISEALEGTVRRLQERAGTVTLGQFNHISSIKVTAKRAPPVSPHFVLRQRPWDTMVKHLVTTPSSRQKILPITGMGGCGKTQIVSYFLREYPDLYAQTIYVDASSSSNIKAHLQTWARTLGDGHERDVWEDAMRSLNTVPHGEQWILIFDNADDPELNLSPFLPTNMGVTIIITSRNHTLGNLSTTTHLELGEMTADEALKAMLQAARCELPLSDEEMHSSMELLEELGCLAVAVVQAGTYCHQFSSSTGDVFRPYTFTQYLGLFKSHRAGLMKKAELASLDDYQRGVYTTLDLSYKALPEGSQDLLHILSLFHYTDIPLAAFARAAENGFTDPKVYHSRDNSHETTISKLKHLLCQDMEWNELHIHEIIHTLRSFSLITPGSMSDSLFLYLHPLVQAWCRDMDSVSSRPYRAMVIQLLTSCGSEDIELNRQLLPHMIEMLSQVELQEMHVNDLMTFGPVILQQGHYRRAGTLFETAMLSR</sequence>
<dbReference type="AlphaFoldDB" id="A0A0C2WD52"/>
<dbReference type="PANTHER" id="PTHR24185">
    <property type="entry name" value="CALCIUM-INDEPENDENT PHOSPHOLIPASE A2-GAMMA"/>
    <property type="match status" value="1"/>
</dbReference>
<dbReference type="InterPro" id="IPR016035">
    <property type="entry name" value="Acyl_Trfase/lysoPLipase"/>
</dbReference>
<dbReference type="SUPFAM" id="SSF52151">
    <property type="entry name" value="FabD/lysophospholipase-like"/>
    <property type="match status" value="1"/>
</dbReference>
<dbReference type="Gene3D" id="3.40.50.300">
    <property type="entry name" value="P-loop containing nucleotide triphosphate hydrolases"/>
    <property type="match status" value="1"/>
</dbReference>
<keyword evidence="1" id="KW-0378">Hydrolase</keyword>
<dbReference type="OrthoDB" id="630895at2759"/>
<evidence type="ECO:0000259" key="5">
    <source>
        <dbReference type="PROSITE" id="PS51635"/>
    </source>
</evidence>
<protein>
    <recommendedName>
        <fullName evidence="5">PNPLA domain-containing protein</fullName>
    </recommendedName>
</protein>
<dbReference type="SUPFAM" id="SSF52540">
    <property type="entry name" value="P-loop containing nucleoside triphosphate hydrolases"/>
    <property type="match status" value="1"/>
</dbReference>
<dbReference type="EMBL" id="KN824324">
    <property type="protein sequence ID" value="KIM24403.1"/>
    <property type="molecule type" value="Genomic_DNA"/>
</dbReference>
<reference evidence="7" key="2">
    <citation type="submission" date="2015-01" db="EMBL/GenBank/DDBJ databases">
        <title>Evolutionary Origins and Diversification of the Mycorrhizal Mutualists.</title>
        <authorList>
            <consortium name="DOE Joint Genome Institute"/>
            <consortium name="Mycorrhizal Genomics Consortium"/>
            <person name="Kohler A."/>
            <person name="Kuo A."/>
            <person name="Nagy L.G."/>
            <person name="Floudas D."/>
            <person name="Copeland A."/>
            <person name="Barry K.W."/>
            <person name="Cichocki N."/>
            <person name="Veneault-Fourrey C."/>
            <person name="LaButti K."/>
            <person name="Lindquist E.A."/>
            <person name="Lipzen A."/>
            <person name="Lundell T."/>
            <person name="Morin E."/>
            <person name="Murat C."/>
            <person name="Riley R."/>
            <person name="Ohm R."/>
            <person name="Sun H."/>
            <person name="Tunlid A."/>
            <person name="Henrissat B."/>
            <person name="Grigoriev I.V."/>
            <person name="Hibbett D.S."/>
            <person name="Martin F."/>
        </authorList>
    </citation>
    <scope>NUCLEOTIDE SEQUENCE [LARGE SCALE GENOMIC DNA]</scope>
    <source>
        <strain evidence="7">MAFF 305830</strain>
    </source>
</reference>
<keyword evidence="7" id="KW-1185">Reference proteome</keyword>
<evidence type="ECO:0000256" key="2">
    <source>
        <dbReference type="ARBA" id="ARBA00022963"/>
    </source>
</evidence>
<dbReference type="HOGENOM" id="CLU_000288_125_6_1"/>
<name>A0A0C2WD52_SERVB</name>
<dbReference type="GO" id="GO:0019369">
    <property type="term" value="P:arachidonate metabolic process"/>
    <property type="evidence" value="ECO:0007669"/>
    <property type="project" value="TreeGrafter"/>
</dbReference>
<gene>
    <name evidence="6" type="ORF">M408DRAFT_27066</name>
</gene>
<dbReference type="GO" id="GO:0016042">
    <property type="term" value="P:lipid catabolic process"/>
    <property type="evidence" value="ECO:0007669"/>
    <property type="project" value="UniProtKB-KW"/>
</dbReference>
<proteinExistence type="predicted"/>
<dbReference type="GO" id="GO:0046486">
    <property type="term" value="P:glycerolipid metabolic process"/>
    <property type="evidence" value="ECO:0007669"/>
    <property type="project" value="UniProtKB-ARBA"/>
</dbReference>
<dbReference type="GO" id="GO:0043531">
    <property type="term" value="F:ADP binding"/>
    <property type="evidence" value="ECO:0007669"/>
    <property type="project" value="InterPro"/>
</dbReference>
<keyword evidence="3" id="KW-0443">Lipid metabolism</keyword>
<reference evidence="6 7" key="1">
    <citation type="submission" date="2014-04" db="EMBL/GenBank/DDBJ databases">
        <authorList>
            <consortium name="DOE Joint Genome Institute"/>
            <person name="Kuo A."/>
            <person name="Zuccaro A."/>
            <person name="Kohler A."/>
            <person name="Nagy L.G."/>
            <person name="Floudas D."/>
            <person name="Copeland A."/>
            <person name="Barry K.W."/>
            <person name="Cichocki N."/>
            <person name="Veneault-Fourrey C."/>
            <person name="LaButti K."/>
            <person name="Lindquist E.A."/>
            <person name="Lipzen A."/>
            <person name="Lundell T."/>
            <person name="Morin E."/>
            <person name="Murat C."/>
            <person name="Sun H."/>
            <person name="Tunlid A."/>
            <person name="Henrissat B."/>
            <person name="Grigoriev I.V."/>
            <person name="Hibbett D.S."/>
            <person name="Martin F."/>
            <person name="Nordberg H.P."/>
            <person name="Cantor M.N."/>
            <person name="Hua S.X."/>
        </authorList>
    </citation>
    <scope>NUCLEOTIDE SEQUENCE [LARGE SCALE GENOMIC DNA]</scope>
    <source>
        <strain evidence="6 7">MAFF 305830</strain>
    </source>
</reference>
<evidence type="ECO:0000313" key="7">
    <source>
        <dbReference type="Proteomes" id="UP000054097"/>
    </source>
</evidence>
<dbReference type="Proteomes" id="UP000054097">
    <property type="component" value="Unassembled WGS sequence"/>
</dbReference>
<comment type="caution">
    <text evidence="4">Lacks conserved residue(s) required for the propagation of feature annotation.</text>
</comment>
<evidence type="ECO:0000313" key="6">
    <source>
        <dbReference type="EMBL" id="KIM24403.1"/>
    </source>
</evidence>
<dbReference type="InterPro" id="IPR002641">
    <property type="entry name" value="PNPLA_dom"/>
</dbReference>
<accession>A0A0C2WD52</accession>
<dbReference type="GO" id="GO:0016020">
    <property type="term" value="C:membrane"/>
    <property type="evidence" value="ECO:0007669"/>
    <property type="project" value="TreeGrafter"/>
</dbReference>
<evidence type="ECO:0000256" key="1">
    <source>
        <dbReference type="ARBA" id="ARBA00022801"/>
    </source>
</evidence>
<dbReference type="PANTHER" id="PTHR24185:SF1">
    <property type="entry name" value="CALCIUM-INDEPENDENT PHOSPHOLIPASE A2-GAMMA"/>
    <property type="match status" value="1"/>
</dbReference>
<dbReference type="Gene3D" id="3.40.1090.10">
    <property type="entry name" value="Cytosolic phospholipase A2 catalytic domain"/>
    <property type="match status" value="1"/>
</dbReference>
<dbReference type="Pfam" id="PF00931">
    <property type="entry name" value="NB-ARC"/>
    <property type="match status" value="1"/>
</dbReference>
<dbReference type="GO" id="GO:0047499">
    <property type="term" value="F:calcium-independent phospholipase A2 activity"/>
    <property type="evidence" value="ECO:0007669"/>
    <property type="project" value="TreeGrafter"/>
</dbReference>
<dbReference type="InterPro" id="IPR002182">
    <property type="entry name" value="NB-ARC"/>
</dbReference>
<evidence type="ECO:0000256" key="4">
    <source>
        <dbReference type="PROSITE-ProRule" id="PRU01161"/>
    </source>
</evidence>